<feature type="domain" description="Carrier" evidence="1">
    <location>
        <begin position="15"/>
        <end position="95"/>
    </location>
</feature>
<name>A0A9Q5Z612_NOSLI</name>
<evidence type="ECO:0000313" key="3">
    <source>
        <dbReference type="Proteomes" id="UP000222310"/>
    </source>
</evidence>
<dbReference type="RefSeq" id="WP_099072021.1">
    <property type="nucleotide sequence ID" value="NZ_LAHD01000147.1"/>
</dbReference>
<evidence type="ECO:0000259" key="1">
    <source>
        <dbReference type="PROSITE" id="PS50075"/>
    </source>
</evidence>
<protein>
    <recommendedName>
        <fullName evidence="1">Carrier domain-containing protein</fullName>
    </recommendedName>
</protein>
<dbReference type="SUPFAM" id="SSF47336">
    <property type="entry name" value="ACP-like"/>
    <property type="match status" value="1"/>
</dbReference>
<dbReference type="EMBL" id="LAHD01000147">
    <property type="protein sequence ID" value="PHJ95280.1"/>
    <property type="molecule type" value="Genomic_DNA"/>
</dbReference>
<proteinExistence type="predicted"/>
<comment type="caution">
    <text evidence="2">The sequence shown here is derived from an EMBL/GenBank/DDBJ whole genome shotgun (WGS) entry which is preliminary data.</text>
</comment>
<dbReference type="GeneID" id="57097625"/>
<accession>A0A9Q5Z612</accession>
<gene>
    <name evidence="2" type="ORF">VF08_32270</name>
</gene>
<evidence type="ECO:0000313" key="2">
    <source>
        <dbReference type="EMBL" id="PHJ95280.1"/>
    </source>
</evidence>
<dbReference type="AlphaFoldDB" id="A0A9Q5Z612"/>
<dbReference type="Gene3D" id="1.10.1200.10">
    <property type="entry name" value="ACP-like"/>
    <property type="match status" value="1"/>
</dbReference>
<organism evidence="2 3">
    <name type="scientific">Nostoc linckia z8</name>
    <dbReference type="NCBI Taxonomy" id="1628746"/>
    <lineage>
        <taxon>Bacteria</taxon>
        <taxon>Bacillati</taxon>
        <taxon>Cyanobacteriota</taxon>
        <taxon>Cyanophyceae</taxon>
        <taxon>Nostocales</taxon>
        <taxon>Nostocaceae</taxon>
        <taxon>Nostoc</taxon>
    </lineage>
</organism>
<dbReference type="Proteomes" id="UP000222310">
    <property type="component" value="Unassembled WGS sequence"/>
</dbReference>
<reference evidence="2 3" key="1">
    <citation type="submission" date="2015-02" db="EMBL/GenBank/DDBJ databases">
        <title>Nostoc linckia genome annotation.</title>
        <authorList>
            <person name="Zhou Z."/>
        </authorList>
    </citation>
    <scope>NUCLEOTIDE SEQUENCE [LARGE SCALE GENOMIC DNA]</scope>
    <source>
        <strain evidence="3">z8</strain>
    </source>
</reference>
<dbReference type="InterPro" id="IPR036736">
    <property type="entry name" value="ACP-like_sf"/>
</dbReference>
<sequence length="105" mass="12187">MELKYTSNSNWELNDNQREKLLSIIYAHFDFDDKDSQVLEFNDDTLIKSLPGFDSLKVFQVLGKIELEFFIDLGFTALEQVKTMGDLYTIVAQAIEKKQQKSKSK</sequence>
<dbReference type="InterPro" id="IPR009081">
    <property type="entry name" value="PP-bd_ACP"/>
</dbReference>
<dbReference type="PROSITE" id="PS50075">
    <property type="entry name" value="CARRIER"/>
    <property type="match status" value="1"/>
</dbReference>